<name>A0A212K4Z3_9BACT</name>
<reference evidence="3" key="1">
    <citation type="submission" date="2016-04" db="EMBL/GenBank/DDBJ databases">
        <authorList>
            <person name="Evans L.H."/>
            <person name="Alamgir A."/>
            <person name="Owens N."/>
            <person name="Weber N.D."/>
            <person name="Virtaneva K."/>
            <person name="Barbian K."/>
            <person name="Babar A."/>
            <person name="Rosenke K."/>
        </authorList>
    </citation>
    <scope>NUCLEOTIDE SEQUENCE</scope>
    <source>
        <strain evidence="3">86-1</strain>
    </source>
</reference>
<dbReference type="InterPro" id="IPR010559">
    <property type="entry name" value="Sig_transdc_His_kin_internal"/>
</dbReference>
<evidence type="ECO:0000313" key="3">
    <source>
        <dbReference type="EMBL" id="SBW06688.1"/>
    </source>
</evidence>
<sequence>MNVLNKYTTFKLLLITLISAVFIVYPNTACLPWELDFIKGVDRTYHLLYFTVRYIYFCILIFTLLKVNIQKINTQSFKRRFLINFIISLVSYIIFIGTTLLVYPKGTHFGSILVFQFFVVCFLVTFTGHTYLLYSVQRKKEQEIEQLKMENLQSRYDALMNQINPHFFFNSLNGLTALIRKKNDENTLTYVSKMSDVFRYILQSDKKGLVTLEEELEFVDAFFYMMEVRFANKLEFKVCVDKEKLPYKLPVLSILPLIENVVVHNRIDSEHKMVVTIRLDEQDELVVSNPVYPKLSPAETNGTGLKNLENRFMLLMNKQIRIINKDDMYYVYLPLII</sequence>
<dbReference type="PANTHER" id="PTHR34220">
    <property type="entry name" value="SENSOR HISTIDINE KINASE YPDA"/>
    <property type="match status" value="1"/>
</dbReference>
<dbReference type="RefSeq" id="WP_296944235.1">
    <property type="nucleotide sequence ID" value="NZ_LT599032.1"/>
</dbReference>
<dbReference type="GO" id="GO:0000155">
    <property type="term" value="F:phosphorelay sensor kinase activity"/>
    <property type="evidence" value="ECO:0007669"/>
    <property type="project" value="InterPro"/>
</dbReference>
<keyword evidence="1" id="KW-0472">Membrane</keyword>
<dbReference type="AlphaFoldDB" id="A0A212K4Z3"/>
<keyword evidence="1" id="KW-1133">Transmembrane helix</keyword>
<gene>
    <name evidence="3" type="ORF">KL86DYS1_31442</name>
</gene>
<organism evidence="3">
    <name type="scientific">uncultured Dysgonomonas sp</name>
    <dbReference type="NCBI Taxonomy" id="206096"/>
    <lineage>
        <taxon>Bacteria</taxon>
        <taxon>Pseudomonadati</taxon>
        <taxon>Bacteroidota</taxon>
        <taxon>Bacteroidia</taxon>
        <taxon>Bacteroidales</taxon>
        <taxon>Dysgonomonadaceae</taxon>
        <taxon>Dysgonomonas</taxon>
        <taxon>environmental samples</taxon>
    </lineage>
</organism>
<dbReference type="PANTHER" id="PTHR34220:SF7">
    <property type="entry name" value="SENSOR HISTIDINE KINASE YPDA"/>
    <property type="match status" value="1"/>
</dbReference>
<evidence type="ECO:0000256" key="1">
    <source>
        <dbReference type="SAM" id="Phobius"/>
    </source>
</evidence>
<keyword evidence="1" id="KW-0812">Transmembrane</keyword>
<protein>
    <recommendedName>
        <fullName evidence="2">Signal transduction histidine kinase internal region domain-containing protein</fullName>
    </recommendedName>
</protein>
<feature type="transmembrane region" description="Helical" evidence="1">
    <location>
        <begin position="109"/>
        <end position="134"/>
    </location>
</feature>
<dbReference type="GO" id="GO:0016020">
    <property type="term" value="C:membrane"/>
    <property type="evidence" value="ECO:0007669"/>
    <property type="project" value="InterPro"/>
</dbReference>
<accession>A0A212K4Z3</accession>
<proteinExistence type="predicted"/>
<dbReference type="InterPro" id="IPR050640">
    <property type="entry name" value="Bact_2-comp_sensor_kinase"/>
</dbReference>
<feature type="domain" description="Signal transduction histidine kinase internal region" evidence="2">
    <location>
        <begin position="155"/>
        <end position="234"/>
    </location>
</feature>
<feature type="transmembrane region" description="Helical" evidence="1">
    <location>
        <begin position="12"/>
        <end position="35"/>
    </location>
</feature>
<feature type="transmembrane region" description="Helical" evidence="1">
    <location>
        <begin position="81"/>
        <end position="103"/>
    </location>
</feature>
<evidence type="ECO:0000259" key="2">
    <source>
        <dbReference type="Pfam" id="PF06580"/>
    </source>
</evidence>
<dbReference type="Pfam" id="PF06580">
    <property type="entry name" value="His_kinase"/>
    <property type="match status" value="1"/>
</dbReference>
<dbReference type="EMBL" id="FLUM01000003">
    <property type="protein sequence ID" value="SBW06688.1"/>
    <property type="molecule type" value="Genomic_DNA"/>
</dbReference>
<feature type="transmembrane region" description="Helical" evidence="1">
    <location>
        <begin position="47"/>
        <end position="69"/>
    </location>
</feature>